<comment type="caution">
    <text evidence="1">The sequence shown here is derived from an EMBL/GenBank/DDBJ whole genome shotgun (WGS) entry which is preliminary data.</text>
</comment>
<proteinExistence type="predicted"/>
<organism evidence="1 2">
    <name type="scientific">Argiope bruennichi</name>
    <name type="common">Wasp spider</name>
    <name type="synonym">Aranea bruennichi</name>
    <dbReference type="NCBI Taxonomy" id="94029"/>
    <lineage>
        <taxon>Eukaryota</taxon>
        <taxon>Metazoa</taxon>
        <taxon>Ecdysozoa</taxon>
        <taxon>Arthropoda</taxon>
        <taxon>Chelicerata</taxon>
        <taxon>Arachnida</taxon>
        <taxon>Araneae</taxon>
        <taxon>Araneomorphae</taxon>
        <taxon>Entelegynae</taxon>
        <taxon>Araneoidea</taxon>
        <taxon>Araneidae</taxon>
        <taxon>Argiope</taxon>
    </lineage>
</organism>
<dbReference type="Proteomes" id="UP000807504">
    <property type="component" value="Unassembled WGS sequence"/>
</dbReference>
<name>A0A8T0EN26_ARGBR</name>
<evidence type="ECO:0000313" key="2">
    <source>
        <dbReference type="Proteomes" id="UP000807504"/>
    </source>
</evidence>
<keyword evidence="2" id="KW-1185">Reference proteome</keyword>
<sequence length="104" mass="11132">MHSTSPRHTHPTLSLSSTSLSLCSERRISLLEDSPVPVTSLGRPLSPIGCVSPEWAWPFGGGASRDSPSIKDLFAGRGGQMKRTLGVSVQWLAAEQTATAGWRM</sequence>
<dbReference type="AlphaFoldDB" id="A0A8T0EN26"/>
<reference evidence="1" key="2">
    <citation type="submission" date="2020-06" db="EMBL/GenBank/DDBJ databases">
        <authorList>
            <person name="Sheffer M."/>
        </authorList>
    </citation>
    <scope>NUCLEOTIDE SEQUENCE</scope>
</reference>
<accession>A0A8T0EN26</accession>
<protein>
    <submittedName>
        <fullName evidence="1">Uncharacterized protein</fullName>
    </submittedName>
</protein>
<reference evidence="1" key="1">
    <citation type="journal article" date="2020" name="bioRxiv">
        <title>Chromosome-level reference genome of the European wasp spider Argiope bruennichi: a resource for studies on range expansion and evolutionary adaptation.</title>
        <authorList>
            <person name="Sheffer M.M."/>
            <person name="Hoppe A."/>
            <person name="Krehenwinkel H."/>
            <person name="Uhl G."/>
            <person name="Kuss A.W."/>
            <person name="Jensen L."/>
            <person name="Jensen C."/>
            <person name="Gillespie R.G."/>
            <person name="Hoff K.J."/>
            <person name="Prost S."/>
        </authorList>
    </citation>
    <scope>NUCLEOTIDE SEQUENCE</scope>
</reference>
<gene>
    <name evidence="1" type="ORF">HNY73_016670</name>
</gene>
<dbReference type="EMBL" id="JABXBU010002227">
    <property type="protein sequence ID" value="KAF8774076.1"/>
    <property type="molecule type" value="Genomic_DNA"/>
</dbReference>
<evidence type="ECO:0000313" key="1">
    <source>
        <dbReference type="EMBL" id="KAF8774076.1"/>
    </source>
</evidence>